<evidence type="ECO:0000256" key="8">
    <source>
        <dbReference type="ARBA" id="ARBA00023237"/>
    </source>
</evidence>
<keyword evidence="10" id="KW-0282">Flagellum</keyword>
<dbReference type="Pfam" id="PF02107">
    <property type="entry name" value="FlgH"/>
    <property type="match status" value="1"/>
</dbReference>
<keyword evidence="11" id="KW-1185">Reference proteome</keyword>
<organism evidence="10 11">
    <name type="scientific">Selenomonas caprae</name>
    <dbReference type="NCBI Taxonomy" id="2606905"/>
    <lineage>
        <taxon>Bacteria</taxon>
        <taxon>Bacillati</taxon>
        <taxon>Bacillota</taxon>
        <taxon>Negativicutes</taxon>
        <taxon>Selenomonadales</taxon>
        <taxon>Selenomonadaceae</taxon>
        <taxon>Selenomonas</taxon>
    </lineage>
</organism>
<dbReference type="AlphaFoldDB" id="A0A5D6WFY4"/>
<feature type="chain" id="PRO_5023082652" evidence="9">
    <location>
        <begin position="29"/>
        <end position="197"/>
    </location>
</feature>
<protein>
    <submittedName>
        <fullName evidence="10">Flagellar basal body L-ring protein FlgH</fullName>
    </submittedName>
</protein>
<evidence type="ECO:0000313" key="11">
    <source>
        <dbReference type="Proteomes" id="UP000322783"/>
    </source>
</evidence>
<sequence>MGKRYKKLAAVLAVSLLAANLTLPMASAQSLWSDSSYNVFADRKARNVGDILTIVISETTSLSATRGSSNSKSGKTDLSAGVGIFDFLKAASASGSDSFKANGQATSKNTTRANVTVTVVDVQPNGNMTVEGTQSIWQNRDEHKITFRGVCRQDDVTANNTIPSTKIANATVKFDGKGPLNAKQRQGILTQIFNFLF</sequence>
<dbReference type="PANTHER" id="PTHR34933">
    <property type="entry name" value="FLAGELLAR L-RING PROTEIN"/>
    <property type="match status" value="1"/>
</dbReference>
<evidence type="ECO:0000256" key="2">
    <source>
        <dbReference type="ARBA" id="ARBA00004117"/>
    </source>
</evidence>
<dbReference type="GO" id="GO:0009427">
    <property type="term" value="C:bacterial-type flagellum basal body, distal rod, L ring"/>
    <property type="evidence" value="ECO:0007669"/>
    <property type="project" value="InterPro"/>
</dbReference>
<feature type="signal peptide" evidence="9">
    <location>
        <begin position="1"/>
        <end position="28"/>
    </location>
</feature>
<dbReference type="PANTHER" id="PTHR34933:SF1">
    <property type="entry name" value="FLAGELLAR L-RING PROTEIN"/>
    <property type="match status" value="1"/>
</dbReference>
<dbReference type="Proteomes" id="UP000322783">
    <property type="component" value="Unassembled WGS sequence"/>
</dbReference>
<dbReference type="RefSeq" id="WP_149189879.1">
    <property type="nucleotide sequence ID" value="NZ_VTOZ01000035.1"/>
</dbReference>
<evidence type="ECO:0000256" key="9">
    <source>
        <dbReference type="SAM" id="SignalP"/>
    </source>
</evidence>
<keyword evidence="7" id="KW-0975">Bacterial flagellum</keyword>
<name>A0A5D6WFY4_9FIRM</name>
<comment type="caution">
    <text evidence="10">The sequence shown here is derived from an EMBL/GenBank/DDBJ whole genome shotgun (WGS) entry which is preliminary data.</text>
</comment>
<accession>A0A5D6WFY4</accession>
<dbReference type="PRINTS" id="PR01008">
    <property type="entry name" value="FLGLRINGFLGH"/>
</dbReference>
<dbReference type="InterPro" id="IPR000527">
    <property type="entry name" value="Flag_Lring"/>
</dbReference>
<evidence type="ECO:0000256" key="3">
    <source>
        <dbReference type="ARBA" id="ARBA00004442"/>
    </source>
</evidence>
<dbReference type="GO" id="GO:0003774">
    <property type="term" value="F:cytoskeletal motor activity"/>
    <property type="evidence" value="ECO:0007669"/>
    <property type="project" value="InterPro"/>
</dbReference>
<evidence type="ECO:0000256" key="1">
    <source>
        <dbReference type="ARBA" id="ARBA00002591"/>
    </source>
</evidence>
<proteinExistence type="inferred from homology"/>
<keyword evidence="5 9" id="KW-0732">Signal</keyword>
<evidence type="ECO:0000256" key="4">
    <source>
        <dbReference type="ARBA" id="ARBA00006929"/>
    </source>
</evidence>
<evidence type="ECO:0000256" key="5">
    <source>
        <dbReference type="ARBA" id="ARBA00022729"/>
    </source>
</evidence>
<keyword evidence="10" id="KW-0969">Cilium</keyword>
<dbReference type="EMBL" id="VTOZ01000035">
    <property type="protein sequence ID" value="TYZ26993.1"/>
    <property type="molecule type" value="Genomic_DNA"/>
</dbReference>
<dbReference type="GO" id="GO:0009279">
    <property type="term" value="C:cell outer membrane"/>
    <property type="evidence" value="ECO:0007669"/>
    <property type="project" value="UniProtKB-SubCell"/>
</dbReference>
<dbReference type="GO" id="GO:0071973">
    <property type="term" value="P:bacterial-type flagellum-dependent cell motility"/>
    <property type="evidence" value="ECO:0007669"/>
    <property type="project" value="InterPro"/>
</dbReference>
<keyword evidence="10" id="KW-0966">Cell projection</keyword>
<keyword evidence="6" id="KW-0472">Membrane</keyword>
<keyword evidence="8" id="KW-0998">Cell outer membrane</keyword>
<evidence type="ECO:0000256" key="7">
    <source>
        <dbReference type="ARBA" id="ARBA00023143"/>
    </source>
</evidence>
<reference evidence="10 11" key="1">
    <citation type="submission" date="2019-08" db="EMBL/GenBank/DDBJ databases">
        <title>Selenomonas sp. mPRGC5 and Selenomonas sp. mPRGC8 isolated from ruminal fluid of dairy goat (Capra hircus).</title>
        <authorList>
            <person name="Poothong S."/>
            <person name="Nuengjamnong C."/>
            <person name="Tanasupawat S."/>
        </authorList>
    </citation>
    <scope>NUCLEOTIDE SEQUENCE [LARGE SCALE GENOMIC DNA]</scope>
    <source>
        <strain evidence="11">mPRGC8</strain>
    </source>
</reference>
<gene>
    <name evidence="10" type="ORF">FZ041_12965</name>
</gene>
<comment type="subcellular location">
    <subcellularLocation>
        <location evidence="2">Bacterial flagellum basal body</location>
    </subcellularLocation>
    <subcellularLocation>
        <location evidence="3">Cell outer membrane</location>
    </subcellularLocation>
</comment>
<evidence type="ECO:0000313" key="10">
    <source>
        <dbReference type="EMBL" id="TYZ26993.1"/>
    </source>
</evidence>
<evidence type="ECO:0000256" key="6">
    <source>
        <dbReference type="ARBA" id="ARBA00023136"/>
    </source>
</evidence>
<comment type="function">
    <text evidence="1">Assembles around the rod to form the L-ring and probably protects the motor/basal body from shearing forces during rotation.</text>
</comment>
<comment type="similarity">
    <text evidence="4">Belongs to the FlgH family.</text>
</comment>